<dbReference type="CDD" id="cd00093">
    <property type="entry name" value="HTH_XRE"/>
    <property type="match status" value="1"/>
</dbReference>
<dbReference type="SMART" id="SM00530">
    <property type="entry name" value="HTH_XRE"/>
    <property type="match status" value="1"/>
</dbReference>
<name>L0WAR6_9GAMM</name>
<evidence type="ECO:0000259" key="2">
    <source>
        <dbReference type="PROSITE" id="PS50943"/>
    </source>
</evidence>
<evidence type="ECO:0000313" key="3">
    <source>
        <dbReference type="EMBL" id="EKF72815.1"/>
    </source>
</evidence>
<dbReference type="SUPFAM" id="SSF47413">
    <property type="entry name" value="lambda repressor-like DNA-binding domains"/>
    <property type="match status" value="1"/>
</dbReference>
<feature type="region of interest" description="Disordered" evidence="1">
    <location>
        <begin position="100"/>
        <end position="122"/>
    </location>
</feature>
<reference evidence="3 4" key="1">
    <citation type="journal article" date="2012" name="J. Bacteriol.">
        <title>Genome Sequence of the Alkane-Degrading Bacterium Alcanivorax hongdengensis Type Strain A-11-3.</title>
        <authorList>
            <person name="Lai Q."/>
            <person name="Shao Z."/>
        </authorList>
    </citation>
    <scope>NUCLEOTIDE SEQUENCE [LARGE SCALE GENOMIC DNA]</scope>
    <source>
        <strain evidence="3 4">A-11-3</strain>
    </source>
</reference>
<protein>
    <recommendedName>
        <fullName evidence="2">HTH cro/C1-type domain-containing protein</fullName>
    </recommendedName>
</protein>
<dbReference type="AlphaFoldDB" id="L0WAR6"/>
<keyword evidence="4" id="KW-1185">Reference proteome</keyword>
<dbReference type="PATRIC" id="fig|1177179.3.peg.3298"/>
<dbReference type="RefSeq" id="WP_008930521.1">
    <property type="nucleotide sequence ID" value="NZ_AMRJ01000051.1"/>
</dbReference>
<dbReference type="InterPro" id="IPR010982">
    <property type="entry name" value="Lambda_DNA-bd_dom_sf"/>
</dbReference>
<dbReference type="Proteomes" id="UP000010164">
    <property type="component" value="Unassembled WGS sequence"/>
</dbReference>
<dbReference type="OrthoDB" id="3034420at2"/>
<evidence type="ECO:0000256" key="1">
    <source>
        <dbReference type="SAM" id="MobiDB-lite"/>
    </source>
</evidence>
<feature type="domain" description="HTH cro/C1-type" evidence="2">
    <location>
        <begin position="26"/>
        <end position="58"/>
    </location>
</feature>
<comment type="caution">
    <text evidence="3">The sequence shown here is derived from an EMBL/GenBank/DDBJ whole genome shotgun (WGS) entry which is preliminary data.</text>
</comment>
<evidence type="ECO:0000313" key="4">
    <source>
        <dbReference type="Proteomes" id="UP000010164"/>
    </source>
</evidence>
<dbReference type="GO" id="GO:0003677">
    <property type="term" value="F:DNA binding"/>
    <property type="evidence" value="ECO:0007669"/>
    <property type="project" value="InterPro"/>
</dbReference>
<organism evidence="3 4">
    <name type="scientific">Alcanivorax hongdengensis A-11-3</name>
    <dbReference type="NCBI Taxonomy" id="1177179"/>
    <lineage>
        <taxon>Bacteria</taxon>
        <taxon>Pseudomonadati</taxon>
        <taxon>Pseudomonadota</taxon>
        <taxon>Gammaproteobacteria</taxon>
        <taxon>Oceanospirillales</taxon>
        <taxon>Alcanivoracaceae</taxon>
        <taxon>Alcanivorax</taxon>
    </lineage>
</organism>
<dbReference type="PROSITE" id="PS50943">
    <property type="entry name" value="HTH_CROC1"/>
    <property type="match status" value="1"/>
</dbReference>
<dbReference type="STRING" id="1177179.A11A3_16782"/>
<dbReference type="Pfam" id="PF01381">
    <property type="entry name" value="HTH_3"/>
    <property type="match status" value="1"/>
</dbReference>
<dbReference type="InterPro" id="IPR001387">
    <property type="entry name" value="Cro/C1-type_HTH"/>
</dbReference>
<dbReference type="EMBL" id="AMRJ01000051">
    <property type="protein sequence ID" value="EKF72815.1"/>
    <property type="molecule type" value="Genomic_DNA"/>
</dbReference>
<accession>L0WAR6</accession>
<gene>
    <name evidence="3" type="ORF">A11A3_16782</name>
</gene>
<sequence>MPKKVDTAILRKAQIRNALHDTGLLIAEARKARGWTQSQLGQRLGDIDRRHISAMEKGDPNVGVGLVVSALWLLDLPLLATLPEQDVTAQAMRPYPANPGLVRAARARSKKPTRPREIDNDF</sequence>
<dbReference type="Gene3D" id="1.10.260.40">
    <property type="entry name" value="lambda repressor-like DNA-binding domains"/>
    <property type="match status" value="1"/>
</dbReference>
<proteinExistence type="predicted"/>